<gene>
    <name evidence="2" type="ORF">GS18_0203995</name>
</gene>
<evidence type="ECO:0000313" key="3">
    <source>
        <dbReference type="Proteomes" id="UP000028549"/>
    </source>
</evidence>
<dbReference type="Gene3D" id="2.30.110.10">
    <property type="entry name" value="Electron Transport, Fmn-binding Protein, Chain A"/>
    <property type="match status" value="1"/>
</dbReference>
<dbReference type="OrthoDB" id="2381603at2"/>
<protein>
    <recommendedName>
        <fullName evidence="1">Pyridoxamine 5'-phosphate oxidase N-terminal domain-containing protein</fullName>
    </recommendedName>
</protein>
<accession>A0A084H3D3</accession>
<comment type="caution">
    <text evidence="2">The sequence shown here is derived from an EMBL/GenBank/DDBJ whole genome shotgun (WGS) entry which is preliminary data.</text>
</comment>
<sequence>MANKSETKLIQPLFDNLQKERFAVFATIDFETGAPNVSAVSWVFAPDEERVYLAVDNRSRIVKNVKKHPAAALTLLANESTYTINGNAHIKEEKLESVPLKLALIELVISEVRDVMFYGSKISAEPAYEKTYDEKAAAKLDGQVLEAMKKA</sequence>
<organism evidence="2 3">
    <name type="scientific">Metabacillus indicus</name>
    <name type="common">Bacillus indicus</name>
    <dbReference type="NCBI Taxonomy" id="246786"/>
    <lineage>
        <taxon>Bacteria</taxon>
        <taxon>Bacillati</taxon>
        <taxon>Bacillota</taxon>
        <taxon>Bacilli</taxon>
        <taxon>Bacillales</taxon>
        <taxon>Bacillaceae</taxon>
        <taxon>Metabacillus</taxon>
    </lineage>
</organism>
<dbReference type="InterPro" id="IPR012349">
    <property type="entry name" value="Split_barrel_FMN-bd"/>
</dbReference>
<keyword evidence="3" id="KW-1185">Reference proteome</keyword>
<dbReference type="Pfam" id="PF01243">
    <property type="entry name" value="PNPOx_N"/>
    <property type="match status" value="1"/>
</dbReference>
<dbReference type="NCBIfam" id="NF005232">
    <property type="entry name" value="PRK06733.1"/>
    <property type="match status" value="1"/>
</dbReference>
<dbReference type="EMBL" id="JNVC02000001">
    <property type="protein sequence ID" value="KEZ54095.1"/>
    <property type="molecule type" value="Genomic_DNA"/>
</dbReference>
<proteinExistence type="predicted"/>
<reference evidence="2 3" key="1">
    <citation type="journal article" date="2005" name="Int. J. Syst. Evol. Microbiol.">
        <title>Bacillus cibi sp. nov., isolated from jeotgal, a traditional Korean fermented seafood.</title>
        <authorList>
            <person name="Yoon J.H."/>
            <person name="Lee C.H."/>
            <person name="Oh T.K."/>
        </authorList>
    </citation>
    <scope>NUCLEOTIDE SEQUENCE [LARGE SCALE GENOMIC DNA]</scope>
    <source>
        <strain evidence="2 3">DSM 16189</strain>
    </source>
</reference>
<dbReference type="RefSeq" id="WP_029285113.1">
    <property type="nucleotide sequence ID" value="NZ_CANLZQ010000002.1"/>
</dbReference>
<dbReference type="AlphaFoldDB" id="A0A084H3D3"/>
<dbReference type="InterPro" id="IPR011576">
    <property type="entry name" value="Pyridox_Oxase_N"/>
</dbReference>
<feature type="domain" description="Pyridoxamine 5'-phosphate oxidase N-terminal" evidence="1">
    <location>
        <begin position="16"/>
        <end position="94"/>
    </location>
</feature>
<evidence type="ECO:0000259" key="1">
    <source>
        <dbReference type="Pfam" id="PF01243"/>
    </source>
</evidence>
<evidence type="ECO:0000313" key="2">
    <source>
        <dbReference type="EMBL" id="KEZ54095.1"/>
    </source>
</evidence>
<dbReference type="Proteomes" id="UP000028549">
    <property type="component" value="Unassembled WGS sequence"/>
</dbReference>
<dbReference type="STRING" id="246786.GS18_0203995"/>
<name>A0A084H3D3_METID</name>
<dbReference type="SUPFAM" id="SSF50475">
    <property type="entry name" value="FMN-binding split barrel"/>
    <property type="match status" value="1"/>
</dbReference>